<dbReference type="PATRIC" id="fig|505345.7.peg.1156"/>
<evidence type="ECO:0000313" key="2">
    <source>
        <dbReference type="Proteomes" id="UP000243558"/>
    </source>
</evidence>
<dbReference type="Proteomes" id="UP000243558">
    <property type="component" value="Unassembled WGS sequence"/>
</dbReference>
<accession>A0A1A7NR66</accession>
<evidence type="ECO:0000313" key="1">
    <source>
        <dbReference type="EMBL" id="OBW92016.1"/>
    </source>
</evidence>
<evidence type="ECO:0008006" key="3">
    <source>
        <dbReference type="Google" id="ProtNLM"/>
    </source>
</evidence>
<reference evidence="1 2" key="1">
    <citation type="submission" date="2014-11" db="EMBL/GenBank/DDBJ databases">
        <title>Pan-genome of Gallibacterium spp.</title>
        <authorList>
            <person name="Kudirkiene E."/>
            <person name="Bojesen A.M."/>
        </authorList>
    </citation>
    <scope>NUCLEOTIDE SEQUENCE [LARGE SCALE GENOMIC DNA]</scope>
    <source>
        <strain evidence="1 2">F151</strain>
    </source>
</reference>
<name>A0A1A7NR66_9PAST</name>
<organism evidence="1 2">
    <name type="scientific">Gallibacterium genomosp. 3</name>
    <dbReference type="NCBI Taxonomy" id="505345"/>
    <lineage>
        <taxon>Bacteria</taxon>
        <taxon>Pseudomonadati</taxon>
        <taxon>Pseudomonadota</taxon>
        <taxon>Gammaproteobacteria</taxon>
        <taxon>Pasteurellales</taxon>
        <taxon>Pasteurellaceae</taxon>
        <taxon>Gallibacterium</taxon>
    </lineage>
</organism>
<gene>
    <name evidence="1" type="ORF">QV01_05845</name>
</gene>
<proteinExistence type="predicted"/>
<comment type="caution">
    <text evidence="1">The sequence shown here is derived from an EMBL/GenBank/DDBJ whole genome shotgun (WGS) entry which is preliminary data.</text>
</comment>
<sequence length="270" mass="31888">MFFNLGDDYTMKAIFPPRKKGKKQTINIGVFYLSNCFYYTFLSKDLEVKSGCVESINRLQQCLIEKYQLDLRYVRYVSVLPFHLIWRKSYYYPQTLTQYAIEQQVYHLLEQELPIEREQVWFDYCYQQQHLEIYAVRQEYAEQEIAKYAPLKLGVLDVLPRVLLRAFRHLSSNCSVGNTLYCYFTTSLILLLDLPQKTDVFVLQENIAFNLEKYLTELNQTINTIVVFQDQDTENIDLSSVSEKYLIQQLPKISVSEFICLGCALWGKNV</sequence>
<protein>
    <recommendedName>
        <fullName evidence="3">Competence protein ComA</fullName>
    </recommendedName>
</protein>
<keyword evidence="2" id="KW-1185">Reference proteome</keyword>
<dbReference type="EMBL" id="JTJM01000025">
    <property type="protein sequence ID" value="OBW92016.1"/>
    <property type="molecule type" value="Genomic_DNA"/>
</dbReference>
<dbReference type="AlphaFoldDB" id="A0A1A7NR66"/>